<evidence type="ECO:0000313" key="7">
    <source>
        <dbReference type="EMBL" id="KAG9451562.1"/>
    </source>
</evidence>
<feature type="region of interest" description="Disordered" evidence="5">
    <location>
        <begin position="30"/>
        <end position="55"/>
    </location>
</feature>
<dbReference type="GO" id="GO:0005737">
    <property type="term" value="C:cytoplasm"/>
    <property type="evidence" value="ECO:0007669"/>
    <property type="project" value="TreeGrafter"/>
</dbReference>
<dbReference type="GO" id="GO:0003729">
    <property type="term" value="F:mRNA binding"/>
    <property type="evidence" value="ECO:0007669"/>
    <property type="project" value="TreeGrafter"/>
</dbReference>
<keyword evidence="8" id="KW-1185">Reference proteome</keyword>
<feature type="compositionally biased region" description="Basic residues" evidence="5">
    <location>
        <begin position="34"/>
        <end position="50"/>
    </location>
</feature>
<dbReference type="AlphaFoldDB" id="A0AAV7EVA8"/>
<dbReference type="InterPro" id="IPR016024">
    <property type="entry name" value="ARM-type_fold"/>
</dbReference>
<evidence type="ECO:0000256" key="1">
    <source>
        <dbReference type="ARBA" id="ARBA00022737"/>
    </source>
</evidence>
<proteinExistence type="predicted"/>
<dbReference type="FunFam" id="1.25.10.10:FF:000237">
    <property type="entry name" value="Pumilio homolog 9"/>
    <property type="match status" value="1"/>
</dbReference>
<feature type="repeat" description="Pumilio" evidence="4">
    <location>
        <begin position="561"/>
        <end position="597"/>
    </location>
</feature>
<evidence type="ECO:0000259" key="6">
    <source>
        <dbReference type="PROSITE" id="PS50303"/>
    </source>
</evidence>
<dbReference type="InterPro" id="IPR033133">
    <property type="entry name" value="PUM-HD"/>
</dbReference>
<dbReference type="InterPro" id="IPR011989">
    <property type="entry name" value="ARM-like"/>
</dbReference>
<evidence type="ECO:0000256" key="5">
    <source>
        <dbReference type="SAM" id="MobiDB-lite"/>
    </source>
</evidence>
<dbReference type="PANTHER" id="PTHR12537:SF13">
    <property type="entry name" value="PUMILIO HOMOLOGY DOMAIN FAMILY MEMBER 4"/>
    <property type="match status" value="1"/>
</dbReference>
<dbReference type="EMBL" id="JAINDJ010000004">
    <property type="protein sequence ID" value="KAG9451562.1"/>
    <property type="molecule type" value="Genomic_DNA"/>
</dbReference>
<dbReference type="CDD" id="cd07920">
    <property type="entry name" value="Pumilio"/>
    <property type="match status" value="1"/>
</dbReference>
<feature type="repeat" description="Pumilio" evidence="4">
    <location>
        <begin position="483"/>
        <end position="521"/>
    </location>
</feature>
<evidence type="ECO:0000256" key="3">
    <source>
        <dbReference type="ARBA" id="ARBA00058490"/>
    </source>
</evidence>
<protein>
    <recommendedName>
        <fullName evidence="6">PUM-HD domain-containing protein</fullName>
    </recommendedName>
</protein>
<feature type="repeat" description="Pumilio" evidence="4">
    <location>
        <begin position="706"/>
        <end position="741"/>
    </location>
</feature>
<dbReference type="GO" id="GO:0006417">
    <property type="term" value="P:regulation of translation"/>
    <property type="evidence" value="ECO:0007669"/>
    <property type="project" value="UniProtKB-KW"/>
</dbReference>
<dbReference type="SMART" id="SM00025">
    <property type="entry name" value="Pumilio"/>
    <property type="match status" value="8"/>
</dbReference>
<keyword evidence="2" id="KW-0810">Translation regulation</keyword>
<feature type="repeat" description="Pumilio" evidence="4">
    <location>
        <begin position="598"/>
        <end position="633"/>
    </location>
</feature>
<sequence>MKVEKQDDEEIETLLGQIPHATSLSFHHHECDNHHRHGHGQGHGHVHGGHGHVSSGLVNGDANQHKHTIPQYILYDDKLHSGHHGYAAAHGRGDTTNQHAIHHRHGIYEDDPLCHGCVCVSPVTPSDGSSSSSFSGGLSPDEHGSPLGPLNDFSTKFPTKTTNSSNRFYCSPESDCSDSKKAIDDPGLSDKFQAMGILDRGEQQSPLDSYASMLAANRVNVVTNGLVVDYRKDYSTQYSQSRRSAANFANPEEERRSDEERRLLMLRLQQHYQMGALPGSQRSNGLFSCQSPDSAMNLSWKQRKEQLNTGTLGSFRLPMGAGNGGSQYRPGVETAELTSPGYGSYSHTDDNFRLQQQGLDYRQGRGLFNSSTSNSLLRHSKQSLGIDSDGSLIHYGLQSFPNGWSSPSHSLVQVPGNLYGYDCEGSLILQGGDLHAIMERQRRGFPSHAGMGNLVGKKFELNSDIRSSPRIYGATLLPANCNSLAENQGCIYFMAKDQHGCRFLQRKFDEGTPRDVQIIFNEIIDHVVELMMNPFGNYLIQKLLEVCNEDQRMQILLVVTRVPGELVNISLNTHGTRAVQKLIETLKTRQQISLVVSALEPGFLDLIKDLNGNHVVQRCLQCLSSEDNKFIFYAAAKYCVDIATHRHGCCVLQRCIAHSTGEYREKLVSEISANGLLLAQDPFGNYVVQYILEMKIQSATATLVSQFEGNYVHLSQQKFSSNVVEKCLQTFGEESRSRIIQELLSTSQFDKLLQDPFANYVIQCALAVSKGSLHASLVEAIRPHAAILRTNPHCKRIISRALLKK</sequence>
<evidence type="ECO:0000313" key="8">
    <source>
        <dbReference type="Proteomes" id="UP000825729"/>
    </source>
</evidence>
<feature type="domain" description="PUM-HD" evidence="6">
    <location>
        <begin position="460"/>
        <end position="805"/>
    </location>
</feature>
<feature type="repeat" description="Pumilio" evidence="4">
    <location>
        <begin position="634"/>
        <end position="669"/>
    </location>
</feature>
<dbReference type="InterPro" id="IPR001313">
    <property type="entry name" value="Pumilio_RNA-bd_rpt"/>
</dbReference>
<keyword evidence="1" id="KW-0677">Repeat</keyword>
<evidence type="ECO:0000256" key="2">
    <source>
        <dbReference type="ARBA" id="ARBA00022845"/>
    </source>
</evidence>
<dbReference type="PROSITE" id="PS50303">
    <property type="entry name" value="PUM_HD"/>
    <property type="match status" value="1"/>
</dbReference>
<comment type="caution">
    <text evidence="7">The sequence shown here is derived from an EMBL/GenBank/DDBJ whole genome shotgun (WGS) entry which is preliminary data.</text>
</comment>
<dbReference type="Gene3D" id="1.25.10.10">
    <property type="entry name" value="Leucine-rich Repeat Variant"/>
    <property type="match status" value="1"/>
</dbReference>
<dbReference type="Pfam" id="PF00806">
    <property type="entry name" value="PUF"/>
    <property type="match status" value="8"/>
</dbReference>
<feature type="repeat" description="Pumilio" evidence="4">
    <location>
        <begin position="522"/>
        <end position="557"/>
    </location>
</feature>
<gene>
    <name evidence="7" type="ORF">H6P81_011527</name>
</gene>
<feature type="compositionally biased region" description="Low complexity" evidence="5">
    <location>
        <begin position="129"/>
        <end position="139"/>
    </location>
</feature>
<dbReference type="SUPFAM" id="SSF48371">
    <property type="entry name" value="ARM repeat"/>
    <property type="match status" value="1"/>
</dbReference>
<comment type="function">
    <text evidence="3">Sequence-specific RNA-binding protein that regulates translation and mRNA stability by binding the 3'-UTR of target mRNAs.</text>
</comment>
<dbReference type="InterPro" id="IPR033712">
    <property type="entry name" value="Pumilio_RNA-bd"/>
</dbReference>
<feature type="repeat" description="Pumilio" evidence="4">
    <location>
        <begin position="742"/>
        <end position="779"/>
    </location>
</feature>
<accession>A0AAV7EVA8</accession>
<feature type="repeat" description="Pumilio" evidence="4">
    <location>
        <begin position="670"/>
        <end position="705"/>
    </location>
</feature>
<dbReference type="PROSITE" id="PS50302">
    <property type="entry name" value="PUM"/>
    <property type="match status" value="8"/>
</dbReference>
<feature type="region of interest" description="Disordered" evidence="5">
    <location>
        <begin position="239"/>
        <end position="258"/>
    </location>
</feature>
<dbReference type="Proteomes" id="UP000825729">
    <property type="component" value="Unassembled WGS sequence"/>
</dbReference>
<evidence type="ECO:0000256" key="4">
    <source>
        <dbReference type="PROSITE-ProRule" id="PRU00317"/>
    </source>
</evidence>
<dbReference type="PANTHER" id="PTHR12537">
    <property type="entry name" value="RNA BINDING PROTEIN PUMILIO-RELATED"/>
    <property type="match status" value="1"/>
</dbReference>
<reference evidence="7 8" key="1">
    <citation type="submission" date="2021-07" db="EMBL/GenBank/DDBJ databases">
        <title>The Aristolochia fimbriata genome: insights into angiosperm evolution, floral development and chemical biosynthesis.</title>
        <authorList>
            <person name="Jiao Y."/>
        </authorList>
    </citation>
    <scope>NUCLEOTIDE SEQUENCE [LARGE SCALE GENOMIC DNA]</scope>
    <source>
        <strain evidence="7">IBCAS-2021</strain>
        <tissue evidence="7">Leaf</tissue>
    </source>
</reference>
<name>A0AAV7EVA8_ARIFI</name>
<organism evidence="7 8">
    <name type="scientific">Aristolochia fimbriata</name>
    <name type="common">White veined hardy Dutchman's pipe vine</name>
    <dbReference type="NCBI Taxonomy" id="158543"/>
    <lineage>
        <taxon>Eukaryota</taxon>
        <taxon>Viridiplantae</taxon>
        <taxon>Streptophyta</taxon>
        <taxon>Embryophyta</taxon>
        <taxon>Tracheophyta</taxon>
        <taxon>Spermatophyta</taxon>
        <taxon>Magnoliopsida</taxon>
        <taxon>Magnoliidae</taxon>
        <taxon>Piperales</taxon>
        <taxon>Aristolochiaceae</taxon>
        <taxon>Aristolochia</taxon>
    </lineage>
</organism>
<feature type="region of interest" description="Disordered" evidence="5">
    <location>
        <begin position="129"/>
        <end position="156"/>
    </location>
</feature>